<sequence length="113" mass="12522">MFTIFKVIISALIIGVITEISRRYPQQGGMIAALPIVSLLSIIWLYTQGVQMDKLSKFAISVVWGLPGTVVMLLIIGFALKHSINLYAALSMGIAGWLMFYFAQDLIVKNIMN</sequence>
<name>W7L371_CYTFI</name>
<keyword evidence="1" id="KW-0812">Transmembrane</keyword>
<dbReference type="NCBIfam" id="NF006750">
    <property type="entry name" value="PRK09272.1-3"/>
    <property type="match status" value="1"/>
</dbReference>
<dbReference type="AlphaFoldDB" id="W7L371"/>
<gene>
    <name evidence="2" type="ORF">PBF_00680</name>
</gene>
<dbReference type="Proteomes" id="UP000019270">
    <property type="component" value="Unassembled WGS sequence"/>
</dbReference>
<evidence type="ECO:0000313" key="3">
    <source>
        <dbReference type="Proteomes" id="UP000019270"/>
    </source>
</evidence>
<evidence type="ECO:0000313" key="2">
    <source>
        <dbReference type="EMBL" id="EWG12893.1"/>
    </source>
</evidence>
<accession>W7L371</accession>
<keyword evidence="1" id="KW-1133">Transmembrane helix</keyword>
<dbReference type="RefSeq" id="WP_035325723.1">
    <property type="nucleotide sequence ID" value="NZ_APVL01000001.1"/>
</dbReference>
<feature type="transmembrane region" description="Helical" evidence="1">
    <location>
        <begin position="28"/>
        <end position="46"/>
    </location>
</feature>
<dbReference type="eggNOG" id="ENOG5031I8D">
    <property type="taxonomic scope" value="Bacteria"/>
</dbReference>
<reference evidence="2 3" key="2">
    <citation type="journal article" date="2016" name="Sci. Rep.">
        <title>A novel serine protease, Sep1, from Bacillus firmus DS-1 has nematicidal activity and degrades multiple intestinal-associated nematode proteins.</title>
        <authorList>
            <person name="Geng C."/>
            <person name="Nie X."/>
            <person name="Tang Z."/>
            <person name="Zhang Y."/>
            <person name="Lin J."/>
            <person name="Sun M."/>
            <person name="Peng D."/>
        </authorList>
    </citation>
    <scope>NUCLEOTIDE SEQUENCE [LARGE SCALE GENOMIC DNA]</scope>
    <source>
        <strain evidence="2 3">DS1</strain>
    </source>
</reference>
<reference evidence="3" key="1">
    <citation type="submission" date="2013-03" db="EMBL/GenBank/DDBJ databases">
        <title>Draft genome sequence of Bacillus firmus DS1.</title>
        <authorList>
            <person name="Peng D."/>
            <person name="Zhu L."/>
            <person name="Sun M."/>
        </authorList>
    </citation>
    <scope>NUCLEOTIDE SEQUENCE [LARGE SCALE GENOMIC DNA]</scope>
    <source>
        <strain evidence="3">DS1</strain>
    </source>
</reference>
<evidence type="ECO:0000256" key="1">
    <source>
        <dbReference type="SAM" id="Phobius"/>
    </source>
</evidence>
<protein>
    <recommendedName>
        <fullName evidence="4">DUF3147 family protein</fullName>
    </recommendedName>
</protein>
<feature type="transmembrane region" description="Helical" evidence="1">
    <location>
        <begin position="86"/>
        <end position="103"/>
    </location>
</feature>
<comment type="caution">
    <text evidence="2">The sequence shown here is derived from an EMBL/GenBank/DDBJ whole genome shotgun (WGS) entry which is preliminary data.</text>
</comment>
<feature type="transmembrane region" description="Helical" evidence="1">
    <location>
        <begin position="58"/>
        <end position="80"/>
    </location>
</feature>
<keyword evidence="1" id="KW-0472">Membrane</keyword>
<proteinExistence type="predicted"/>
<dbReference type="OrthoDB" id="5397294at2"/>
<evidence type="ECO:0008006" key="4">
    <source>
        <dbReference type="Google" id="ProtNLM"/>
    </source>
</evidence>
<dbReference type="EMBL" id="APVL01000001">
    <property type="protein sequence ID" value="EWG12893.1"/>
    <property type="molecule type" value="Genomic_DNA"/>
</dbReference>
<organism evidence="2 3">
    <name type="scientific">Cytobacillus firmus DS1</name>
    <dbReference type="NCBI Taxonomy" id="1307436"/>
    <lineage>
        <taxon>Bacteria</taxon>
        <taxon>Bacillati</taxon>
        <taxon>Bacillota</taxon>
        <taxon>Bacilli</taxon>
        <taxon>Bacillales</taxon>
        <taxon>Bacillaceae</taxon>
        <taxon>Cytobacillus</taxon>
    </lineage>
</organism>
<dbReference type="PATRIC" id="fig|1307436.3.peg.152"/>